<dbReference type="Pfam" id="PF00543">
    <property type="entry name" value="P-II"/>
    <property type="match status" value="1"/>
</dbReference>
<dbReference type="PRINTS" id="PR00340">
    <property type="entry name" value="PIIGLNB"/>
</dbReference>
<dbReference type="InterPro" id="IPR002187">
    <property type="entry name" value="N-reg_PII"/>
</dbReference>
<name>A0A645E3K9_9ZZZZ</name>
<dbReference type="Gene3D" id="3.30.70.120">
    <property type="match status" value="1"/>
</dbReference>
<dbReference type="PANTHER" id="PTHR30115">
    <property type="entry name" value="NITROGEN REGULATORY PROTEIN P-II"/>
    <property type="match status" value="1"/>
</dbReference>
<dbReference type="GO" id="GO:0030234">
    <property type="term" value="F:enzyme regulator activity"/>
    <property type="evidence" value="ECO:0007669"/>
    <property type="project" value="InterPro"/>
</dbReference>
<dbReference type="PROSITE" id="PS51343">
    <property type="entry name" value="PII_GLNB_DOM"/>
    <property type="match status" value="1"/>
</dbReference>
<sequence length="113" mass="12417">MKKVEAIIQPTKLEELKEALAKKNIGGITISQVMGCGKQKGFKEYYRGSEVLLSVLPKIKLELVVDEEDFDDAIQTILAYTRTGEVGDGKIFVSTIDEVIRIRTGESGVSAVK</sequence>
<dbReference type="InterPro" id="IPR017918">
    <property type="entry name" value="N-reg_PII_CS"/>
</dbReference>
<evidence type="ECO:0000313" key="1">
    <source>
        <dbReference type="EMBL" id="MPM96129.1"/>
    </source>
</evidence>
<organism evidence="1">
    <name type="scientific">bioreactor metagenome</name>
    <dbReference type="NCBI Taxonomy" id="1076179"/>
    <lineage>
        <taxon>unclassified sequences</taxon>
        <taxon>metagenomes</taxon>
        <taxon>ecological metagenomes</taxon>
    </lineage>
</organism>
<dbReference type="SMART" id="SM00938">
    <property type="entry name" value="P-II"/>
    <property type="match status" value="1"/>
</dbReference>
<dbReference type="EMBL" id="VSSQ01042535">
    <property type="protein sequence ID" value="MPM96129.1"/>
    <property type="molecule type" value="Genomic_DNA"/>
</dbReference>
<dbReference type="InterPro" id="IPR015867">
    <property type="entry name" value="N-reg_PII/ATP_PRibTrfase_C"/>
</dbReference>
<protein>
    <submittedName>
        <fullName evidence="1">Nitrogen regulatory protein P-II</fullName>
    </submittedName>
</protein>
<dbReference type="GO" id="GO:0005829">
    <property type="term" value="C:cytosol"/>
    <property type="evidence" value="ECO:0007669"/>
    <property type="project" value="TreeGrafter"/>
</dbReference>
<proteinExistence type="predicted"/>
<gene>
    <name evidence="1" type="primary">glnB_40</name>
    <name evidence="1" type="ORF">SDC9_143286</name>
</gene>
<dbReference type="AlphaFoldDB" id="A0A645E3K9"/>
<reference evidence="1" key="1">
    <citation type="submission" date="2019-08" db="EMBL/GenBank/DDBJ databases">
        <authorList>
            <person name="Kucharzyk K."/>
            <person name="Murdoch R.W."/>
            <person name="Higgins S."/>
            <person name="Loffler F."/>
        </authorList>
    </citation>
    <scope>NUCLEOTIDE SEQUENCE</scope>
</reference>
<dbReference type="PROSITE" id="PS00638">
    <property type="entry name" value="PII_GLNB_CTER"/>
    <property type="match status" value="1"/>
</dbReference>
<dbReference type="InterPro" id="IPR011322">
    <property type="entry name" value="N-reg_PII-like_a/b"/>
</dbReference>
<accession>A0A645E3K9</accession>
<dbReference type="GO" id="GO:0006808">
    <property type="term" value="P:regulation of nitrogen utilization"/>
    <property type="evidence" value="ECO:0007669"/>
    <property type="project" value="InterPro"/>
</dbReference>
<dbReference type="GO" id="GO:0005524">
    <property type="term" value="F:ATP binding"/>
    <property type="evidence" value="ECO:0007669"/>
    <property type="project" value="TreeGrafter"/>
</dbReference>
<dbReference type="PANTHER" id="PTHR30115:SF11">
    <property type="entry name" value="NITROGEN REGULATORY PROTEIN P-II HOMOLOG"/>
    <property type="match status" value="1"/>
</dbReference>
<dbReference type="SUPFAM" id="SSF54913">
    <property type="entry name" value="GlnB-like"/>
    <property type="match status" value="1"/>
</dbReference>
<comment type="caution">
    <text evidence="1">The sequence shown here is derived from an EMBL/GenBank/DDBJ whole genome shotgun (WGS) entry which is preliminary data.</text>
</comment>